<evidence type="ECO:0000256" key="1">
    <source>
        <dbReference type="SAM" id="MobiDB-lite"/>
    </source>
</evidence>
<feature type="chain" id="PRO_5033725128" description="Knottin scorpion toxin-like domain-containing protein" evidence="2">
    <location>
        <begin position="22"/>
        <end position="209"/>
    </location>
</feature>
<organism evidence="3">
    <name type="scientific">Brachypodium distachyon</name>
    <name type="common">Purple false brome</name>
    <name type="synonym">Trachynia distachya</name>
    <dbReference type="NCBI Taxonomy" id="15368"/>
    <lineage>
        <taxon>Eukaryota</taxon>
        <taxon>Viridiplantae</taxon>
        <taxon>Streptophyta</taxon>
        <taxon>Embryophyta</taxon>
        <taxon>Tracheophyta</taxon>
        <taxon>Spermatophyta</taxon>
        <taxon>Magnoliopsida</taxon>
        <taxon>Liliopsida</taxon>
        <taxon>Poales</taxon>
        <taxon>Poaceae</taxon>
        <taxon>BOP clade</taxon>
        <taxon>Pooideae</taxon>
        <taxon>Stipodae</taxon>
        <taxon>Brachypodieae</taxon>
        <taxon>Brachypodium</taxon>
    </lineage>
</organism>
<evidence type="ECO:0008006" key="6">
    <source>
        <dbReference type="Google" id="ProtNLM"/>
    </source>
</evidence>
<accession>A0A0Q3JFZ2</accession>
<proteinExistence type="predicted"/>
<dbReference type="InParanoid" id="A0A0Q3JFZ2"/>
<evidence type="ECO:0000313" key="4">
    <source>
        <dbReference type="EnsemblPlants" id="KQK11372"/>
    </source>
</evidence>
<reference evidence="3 4" key="1">
    <citation type="journal article" date="2010" name="Nature">
        <title>Genome sequencing and analysis of the model grass Brachypodium distachyon.</title>
        <authorList>
            <consortium name="International Brachypodium Initiative"/>
        </authorList>
    </citation>
    <scope>NUCLEOTIDE SEQUENCE [LARGE SCALE GENOMIC DNA]</scope>
    <source>
        <strain evidence="3 4">Bd21</strain>
    </source>
</reference>
<gene>
    <name evidence="3" type="ORF">BRADI_2g59775v3</name>
</gene>
<evidence type="ECO:0000256" key="2">
    <source>
        <dbReference type="SAM" id="SignalP"/>
    </source>
</evidence>
<keyword evidence="2" id="KW-0732">Signal</keyword>
<sequence>MAFNGAHAFFTLGFLLLMASGEQSSAAAALGTCEFPSTTFRGRCQDGLCAAACHGEHFKGDASKPVIGGRCSDDYYRWLSGGDGGYHVGPRCICIVDCGGKDGKAPPPPPAEQYDPESGRHHHHHSPPPPPAQEPPAEKDEVESRYGEKWWHHHHHSPPPPPAQEPPAAKEEAESRYGEMWWHHHHKSPPPPPAEEPPAPEAPAIAVTN</sequence>
<dbReference type="Gramene" id="KQK11372">
    <property type="protein sequence ID" value="KQK11372"/>
    <property type="gene ID" value="BRADI_2g59775v3"/>
</dbReference>
<reference evidence="4" key="3">
    <citation type="submission" date="2018-08" db="UniProtKB">
        <authorList>
            <consortium name="EnsemblPlants"/>
        </authorList>
    </citation>
    <scope>IDENTIFICATION</scope>
    <source>
        <strain evidence="4">cv. Bd21</strain>
    </source>
</reference>
<protein>
    <recommendedName>
        <fullName evidence="6">Knottin scorpion toxin-like domain-containing protein</fullName>
    </recommendedName>
</protein>
<evidence type="ECO:0000313" key="3">
    <source>
        <dbReference type="EMBL" id="KQK11372.1"/>
    </source>
</evidence>
<feature type="region of interest" description="Disordered" evidence="1">
    <location>
        <begin position="104"/>
        <end position="209"/>
    </location>
</feature>
<feature type="compositionally biased region" description="Pro residues" evidence="1">
    <location>
        <begin position="189"/>
        <end position="201"/>
    </location>
</feature>
<dbReference type="GO" id="GO:0006952">
    <property type="term" value="P:defense response"/>
    <property type="evidence" value="ECO:0000318"/>
    <property type="project" value="GO_Central"/>
</dbReference>
<dbReference type="EMBL" id="CM000881">
    <property type="protein sequence ID" value="KQK11372.1"/>
    <property type="molecule type" value="Genomic_DNA"/>
</dbReference>
<feature type="signal peptide" evidence="2">
    <location>
        <begin position="1"/>
        <end position="21"/>
    </location>
</feature>
<name>A0A0Q3JFZ2_BRADI</name>
<dbReference type="EnsemblPlants" id="KQK11372">
    <property type="protein sequence ID" value="KQK11372"/>
    <property type="gene ID" value="BRADI_2g59775v3"/>
</dbReference>
<reference evidence="3" key="2">
    <citation type="submission" date="2017-06" db="EMBL/GenBank/DDBJ databases">
        <title>WGS assembly of Brachypodium distachyon.</title>
        <authorList>
            <consortium name="The International Brachypodium Initiative"/>
            <person name="Lucas S."/>
            <person name="Harmon-Smith M."/>
            <person name="Lail K."/>
            <person name="Tice H."/>
            <person name="Grimwood J."/>
            <person name="Bruce D."/>
            <person name="Barry K."/>
            <person name="Shu S."/>
            <person name="Lindquist E."/>
            <person name="Wang M."/>
            <person name="Pitluck S."/>
            <person name="Vogel J.P."/>
            <person name="Garvin D.F."/>
            <person name="Mockler T.C."/>
            <person name="Schmutz J."/>
            <person name="Rokhsar D."/>
            <person name="Bevan M.W."/>
        </authorList>
    </citation>
    <scope>NUCLEOTIDE SEQUENCE</scope>
    <source>
        <strain evidence="3">Bd21</strain>
    </source>
</reference>
<keyword evidence="5" id="KW-1185">Reference proteome</keyword>
<evidence type="ECO:0000313" key="5">
    <source>
        <dbReference type="Proteomes" id="UP000008810"/>
    </source>
</evidence>
<dbReference type="AlphaFoldDB" id="A0A0Q3JFZ2"/>
<dbReference type="Proteomes" id="UP000008810">
    <property type="component" value="Chromosome 2"/>
</dbReference>
<feature type="compositionally biased region" description="Basic and acidic residues" evidence="1">
    <location>
        <begin position="168"/>
        <end position="177"/>
    </location>
</feature>
<feature type="compositionally biased region" description="Basic and acidic residues" evidence="1">
    <location>
        <begin position="136"/>
        <end position="150"/>
    </location>
</feature>